<dbReference type="EMBL" id="CM029052">
    <property type="protein sequence ID" value="KAG2556535.1"/>
    <property type="molecule type" value="Genomic_DNA"/>
</dbReference>
<feature type="domain" description="Protein kinase" evidence="9">
    <location>
        <begin position="14"/>
        <end position="258"/>
    </location>
</feature>
<reference evidence="10" key="1">
    <citation type="submission" date="2020-05" db="EMBL/GenBank/DDBJ databases">
        <title>WGS assembly of Panicum virgatum.</title>
        <authorList>
            <person name="Lovell J.T."/>
            <person name="Jenkins J."/>
            <person name="Shu S."/>
            <person name="Juenger T.E."/>
            <person name="Schmutz J."/>
        </authorList>
    </citation>
    <scope>NUCLEOTIDE SEQUENCE</scope>
    <source>
        <strain evidence="10">AP13</strain>
    </source>
</reference>
<evidence type="ECO:0000259" key="9">
    <source>
        <dbReference type="PROSITE" id="PS50011"/>
    </source>
</evidence>
<gene>
    <name evidence="10" type="ORF">PVAP13_8NG200400</name>
</gene>
<keyword evidence="6" id="KW-0067">ATP-binding</keyword>
<comment type="catalytic activity">
    <reaction evidence="7">
        <text>L-threonyl-[protein] + ATP = O-phospho-L-threonyl-[protein] + ADP + H(+)</text>
        <dbReference type="Rhea" id="RHEA:46608"/>
        <dbReference type="Rhea" id="RHEA-COMP:11060"/>
        <dbReference type="Rhea" id="RHEA-COMP:11605"/>
        <dbReference type="ChEBI" id="CHEBI:15378"/>
        <dbReference type="ChEBI" id="CHEBI:30013"/>
        <dbReference type="ChEBI" id="CHEBI:30616"/>
        <dbReference type="ChEBI" id="CHEBI:61977"/>
        <dbReference type="ChEBI" id="CHEBI:456216"/>
        <dbReference type="EC" id="2.7.11.1"/>
    </reaction>
</comment>
<evidence type="ECO:0000256" key="5">
    <source>
        <dbReference type="ARBA" id="ARBA00022777"/>
    </source>
</evidence>
<evidence type="ECO:0000256" key="6">
    <source>
        <dbReference type="ARBA" id="ARBA00022840"/>
    </source>
</evidence>
<evidence type="ECO:0000256" key="3">
    <source>
        <dbReference type="ARBA" id="ARBA00022679"/>
    </source>
</evidence>
<evidence type="ECO:0000313" key="10">
    <source>
        <dbReference type="EMBL" id="KAG2556535.1"/>
    </source>
</evidence>
<sequence length="258" mass="29456">QLSLQYLRDITDNFFPDRKLGSGGFGVVYKRVEGAAGVSLIAVKRLKQILGEQDKQFKNEFNHLAKLNHDNIVKLIGYCNDTKVRPVYDDNQQKYVIAQEQEKLLCYEYLSNGSLDNIIFKDSLGRDWQDRYKIIIGICHGLHHLHKGVDDKPIIHMDLKPSNILLDDKMVPKIADFGLSRLFSEEQTRTCTMTVMGSIGYMAPEYCLRGEISTKSDIYSLGILILEVVTGQKNHQVLPNKSGELFIENVRKNWSDMS</sequence>
<keyword evidence="11" id="KW-1185">Reference proteome</keyword>
<protein>
    <recommendedName>
        <fullName evidence="1">non-specific serine/threonine protein kinase</fullName>
        <ecNumber evidence="1">2.7.11.1</ecNumber>
    </recommendedName>
</protein>
<dbReference type="PANTHER" id="PTHR45707">
    <property type="entry name" value="C2 CALCIUM/LIPID-BINDING PLANT PHOSPHORIBOSYLTRANSFERASE FAMILY PROTEIN"/>
    <property type="match status" value="1"/>
</dbReference>
<dbReference type="InterPro" id="IPR011009">
    <property type="entry name" value="Kinase-like_dom_sf"/>
</dbReference>
<dbReference type="Pfam" id="PF00069">
    <property type="entry name" value="Pkinase"/>
    <property type="match status" value="1"/>
</dbReference>
<dbReference type="EC" id="2.7.11.1" evidence="1"/>
<dbReference type="InterPro" id="IPR000719">
    <property type="entry name" value="Prot_kinase_dom"/>
</dbReference>
<comment type="caution">
    <text evidence="10">The sequence shown here is derived from an EMBL/GenBank/DDBJ whole genome shotgun (WGS) entry which is preliminary data.</text>
</comment>
<evidence type="ECO:0000256" key="1">
    <source>
        <dbReference type="ARBA" id="ARBA00012513"/>
    </source>
</evidence>
<dbReference type="GO" id="GO:0005524">
    <property type="term" value="F:ATP binding"/>
    <property type="evidence" value="ECO:0007669"/>
    <property type="project" value="UniProtKB-KW"/>
</dbReference>
<dbReference type="Gene3D" id="1.10.510.10">
    <property type="entry name" value="Transferase(Phosphotransferase) domain 1"/>
    <property type="match status" value="1"/>
</dbReference>
<name>A0A8T0P6W5_PANVG</name>
<keyword evidence="2" id="KW-0723">Serine/threonine-protein kinase</keyword>
<evidence type="ECO:0000256" key="7">
    <source>
        <dbReference type="ARBA" id="ARBA00047899"/>
    </source>
</evidence>
<evidence type="ECO:0000256" key="8">
    <source>
        <dbReference type="ARBA" id="ARBA00048679"/>
    </source>
</evidence>
<accession>A0A8T0P6W5</accession>
<dbReference type="PROSITE" id="PS00108">
    <property type="entry name" value="PROTEIN_KINASE_ST"/>
    <property type="match status" value="1"/>
</dbReference>
<evidence type="ECO:0000256" key="4">
    <source>
        <dbReference type="ARBA" id="ARBA00022741"/>
    </source>
</evidence>
<feature type="non-terminal residue" evidence="10">
    <location>
        <position position="1"/>
    </location>
</feature>
<comment type="catalytic activity">
    <reaction evidence="8">
        <text>L-seryl-[protein] + ATP = O-phospho-L-seryl-[protein] + ADP + H(+)</text>
        <dbReference type="Rhea" id="RHEA:17989"/>
        <dbReference type="Rhea" id="RHEA-COMP:9863"/>
        <dbReference type="Rhea" id="RHEA-COMP:11604"/>
        <dbReference type="ChEBI" id="CHEBI:15378"/>
        <dbReference type="ChEBI" id="CHEBI:29999"/>
        <dbReference type="ChEBI" id="CHEBI:30616"/>
        <dbReference type="ChEBI" id="CHEBI:83421"/>
        <dbReference type="ChEBI" id="CHEBI:456216"/>
        <dbReference type="EC" id="2.7.11.1"/>
    </reaction>
</comment>
<proteinExistence type="predicted"/>
<dbReference type="Proteomes" id="UP000823388">
    <property type="component" value="Chromosome 8N"/>
</dbReference>
<dbReference type="SUPFAM" id="SSF56112">
    <property type="entry name" value="Protein kinase-like (PK-like)"/>
    <property type="match status" value="1"/>
</dbReference>
<dbReference type="FunFam" id="1.10.510.10:FF:001023">
    <property type="entry name" value="Os07g0541700 protein"/>
    <property type="match status" value="1"/>
</dbReference>
<dbReference type="AlphaFoldDB" id="A0A8T0P6W5"/>
<evidence type="ECO:0000256" key="2">
    <source>
        <dbReference type="ARBA" id="ARBA00022527"/>
    </source>
</evidence>
<dbReference type="GO" id="GO:0004674">
    <property type="term" value="F:protein serine/threonine kinase activity"/>
    <property type="evidence" value="ECO:0007669"/>
    <property type="project" value="UniProtKB-KW"/>
</dbReference>
<evidence type="ECO:0000313" key="11">
    <source>
        <dbReference type="Proteomes" id="UP000823388"/>
    </source>
</evidence>
<dbReference type="PROSITE" id="PS50011">
    <property type="entry name" value="PROTEIN_KINASE_DOM"/>
    <property type="match status" value="1"/>
</dbReference>
<keyword evidence="5" id="KW-0418">Kinase</keyword>
<organism evidence="10 11">
    <name type="scientific">Panicum virgatum</name>
    <name type="common">Blackwell switchgrass</name>
    <dbReference type="NCBI Taxonomy" id="38727"/>
    <lineage>
        <taxon>Eukaryota</taxon>
        <taxon>Viridiplantae</taxon>
        <taxon>Streptophyta</taxon>
        <taxon>Embryophyta</taxon>
        <taxon>Tracheophyta</taxon>
        <taxon>Spermatophyta</taxon>
        <taxon>Magnoliopsida</taxon>
        <taxon>Liliopsida</taxon>
        <taxon>Poales</taxon>
        <taxon>Poaceae</taxon>
        <taxon>PACMAD clade</taxon>
        <taxon>Panicoideae</taxon>
        <taxon>Panicodae</taxon>
        <taxon>Paniceae</taxon>
        <taxon>Panicinae</taxon>
        <taxon>Panicum</taxon>
        <taxon>Panicum sect. Hiantes</taxon>
    </lineage>
</organism>
<keyword evidence="4" id="KW-0547">Nucleotide-binding</keyword>
<keyword evidence="3" id="KW-0808">Transferase</keyword>
<dbReference type="SMART" id="SM00220">
    <property type="entry name" value="S_TKc"/>
    <property type="match status" value="1"/>
</dbReference>
<dbReference type="InterPro" id="IPR008271">
    <property type="entry name" value="Ser/Thr_kinase_AS"/>
</dbReference>